<keyword evidence="2" id="KW-1185">Reference proteome</keyword>
<evidence type="ECO:0000313" key="2">
    <source>
        <dbReference type="Proteomes" id="UP000244005"/>
    </source>
</evidence>
<proteinExistence type="predicted"/>
<name>A0A2R6XTK0_MARPO</name>
<gene>
    <name evidence="1" type="ORF">MARPO_0003s0286</name>
</gene>
<dbReference type="AlphaFoldDB" id="A0A2R6XTK0"/>
<evidence type="ECO:0000313" key="1">
    <source>
        <dbReference type="EMBL" id="PTQ49441.1"/>
    </source>
</evidence>
<dbReference type="Gramene" id="Mp7g12780.1">
    <property type="protein sequence ID" value="Mp7g12780.1.cds"/>
    <property type="gene ID" value="Mp7g12780"/>
</dbReference>
<sequence length="69" mass="7933">MLKEPGNYKHGNALPADWWQILSMTGKEPKKAHEKPWRMCNKNAATWSTTPQQFTREDCGWTNENAAEA</sequence>
<dbReference type="Proteomes" id="UP000244005">
    <property type="component" value="Unassembled WGS sequence"/>
</dbReference>
<dbReference type="EMBL" id="KZ772675">
    <property type="protein sequence ID" value="PTQ49441.1"/>
    <property type="molecule type" value="Genomic_DNA"/>
</dbReference>
<protein>
    <submittedName>
        <fullName evidence="1">Uncharacterized protein</fullName>
    </submittedName>
</protein>
<organism evidence="1 2">
    <name type="scientific">Marchantia polymorpha</name>
    <name type="common">Common liverwort</name>
    <name type="synonym">Marchantia aquatica</name>
    <dbReference type="NCBI Taxonomy" id="3197"/>
    <lineage>
        <taxon>Eukaryota</taxon>
        <taxon>Viridiplantae</taxon>
        <taxon>Streptophyta</taxon>
        <taxon>Embryophyta</taxon>
        <taxon>Marchantiophyta</taxon>
        <taxon>Marchantiopsida</taxon>
        <taxon>Marchantiidae</taxon>
        <taxon>Marchantiales</taxon>
        <taxon>Marchantiaceae</taxon>
        <taxon>Marchantia</taxon>
    </lineage>
</organism>
<accession>A0A2R6XTK0</accession>
<reference evidence="2" key="1">
    <citation type="journal article" date="2017" name="Cell">
        <title>Insights into land plant evolution garnered from the Marchantia polymorpha genome.</title>
        <authorList>
            <person name="Bowman J.L."/>
            <person name="Kohchi T."/>
            <person name="Yamato K.T."/>
            <person name="Jenkins J."/>
            <person name="Shu S."/>
            <person name="Ishizaki K."/>
            <person name="Yamaoka S."/>
            <person name="Nishihama R."/>
            <person name="Nakamura Y."/>
            <person name="Berger F."/>
            <person name="Adam C."/>
            <person name="Aki S.S."/>
            <person name="Althoff F."/>
            <person name="Araki T."/>
            <person name="Arteaga-Vazquez M.A."/>
            <person name="Balasubrmanian S."/>
            <person name="Barry K."/>
            <person name="Bauer D."/>
            <person name="Boehm C.R."/>
            <person name="Briginshaw L."/>
            <person name="Caballero-Perez J."/>
            <person name="Catarino B."/>
            <person name="Chen F."/>
            <person name="Chiyoda S."/>
            <person name="Chovatia M."/>
            <person name="Davies K.M."/>
            <person name="Delmans M."/>
            <person name="Demura T."/>
            <person name="Dierschke T."/>
            <person name="Dolan L."/>
            <person name="Dorantes-Acosta A.E."/>
            <person name="Eklund D.M."/>
            <person name="Florent S.N."/>
            <person name="Flores-Sandoval E."/>
            <person name="Fujiyama A."/>
            <person name="Fukuzawa H."/>
            <person name="Galik B."/>
            <person name="Grimanelli D."/>
            <person name="Grimwood J."/>
            <person name="Grossniklaus U."/>
            <person name="Hamada T."/>
            <person name="Haseloff J."/>
            <person name="Hetherington A.J."/>
            <person name="Higo A."/>
            <person name="Hirakawa Y."/>
            <person name="Hundley H.N."/>
            <person name="Ikeda Y."/>
            <person name="Inoue K."/>
            <person name="Inoue S.I."/>
            <person name="Ishida S."/>
            <person name="Jia Q."/>
            <person name="Kakita M."/>
            <person name="Kanazawa T."/>
            <person name="Kawai Y."/>
            <person name="Kawashima T."/>
            <person name="Kennedy M."/>
            <person name="Kinose K."/>
            <person name="Kinoshita T."/>
            <person name="Kohara Y."/>
            <person name="Koide E."/>
            <person name="Komatsu K."/>
            <person name="Kopischke S."/>
            <person name="Kubo M."/>
            <person name="Kyozuka J."/>
            <person name="Lagercrantz U."/>
            <person name="Lin S.S."/>
            <person name="Lindquist E."/>
            <person name="Lipzen A.M."/>
            <person name="Lu C.W."/>
            <person name="De Luna E."/>
            <person name="Martienssen R.A."/>
            <person name="Minamino N."/>
            <person name="Mizutani M."/>
            <person name="Mizutani M."/>
            <person name="Mochizuki N."/>
            <person name="Monte I."/>
            <person name="Mosher R."/>
            <person name="Nagasaki H."/>
            <person name="Nakagami H."/>
            <person name="Naramoto S."/>
            <person name="Nishitani K."/>
            <person name="Ohtani M."/>
            <person name="Okamoto T."/>
            <person name="Okumura M."/>
            <person name="Phillips J."/>
            <person name="Pollak B."/>
            <person name="Reinders A."/>
            <person name="Rovekamp M."/>
            <person name="Sano R."/>
            <person name="Sawa S."/>
            <person name="Schmid M.W."/>
            <person name="Shirakawa M."/>
            <person name="Solano R."/>
            <person name="Spunde A."/>
            <person name="Suetsugu N."/>
            <person name="Sugano S."/>
            <person name="Sugiyama A."/>
            <person name="Sun R."/>
            <person name="Suzuki Y."/>
            <person name="Takenaka M."/>
            <person name="Takezawa D."/>
            <person name="Tomogane H."/>
            <person name="Tsuzuki M."/>
            <person name="Ueda T."/>
            <person name="Umeda M."/>
            <person name="Ward J.M."/>
            <person name="Watanabe Y."/>
            <person name="Yazaki K."/>
            <person name="Yokoyama R."/>
            <person name="Yoshitake Y."/>
            <person name="Yotsui I."/>
            <person name="Zachgo S."/>
            <person name="Schmutz J."/>
        </authorList>
    </citation>
    <scope>NUCLEOTIDE SEQUENCE [LARGE SCALE GENOMIC DNA]</scope>
    <source>
        <strain evidence="2">Tak-1</strain>
    </source>
</reference>